<reference evidence="2 3" key="1">
    <citation type="journal article" date="2013" name="Science">
        <title>Pandoraviruses: amoeba viruses with genomes up to 2.5 Mb reaching that of parasitic eukaryotes.</title>
        <authorList>
            <person name="Philippe N."/>
            <person name="Legendre M."/>
            <person name="Doutre G."/>
            <person name="Coute Y."/>
            <person name="Poirot O."/>
            <person name="Lescot M."/>
            <person name="Arslan D."/>
            <person name="Seltzer V."/>
            <person name="Bertaux L."/>
            <person name="Bruley C."/>
            <person name="Garin J."/>
            <person name="Claverie J.M."/>
            <person name="Abergel C."/>
        </authorList>
    </citation>
    <scope>NUCLEOTIDE SEQUENCE [LARGE SCALE GENOMIC DNA]</scope>
</reference>
<dbReference type="Proteomes" id="UP000204584">
    <property type="component" value="Segment"/>
</dbReference>
<evidence type="ECO:0000313" key="2">
    <source>
        <dbReference type="EMBL" id="ATE82323.1"/>
    </source>
</evidence>
<organism evidence="2 3">
    <name type="scientific">Pandoravirus salinus</name>
    <dbReference type="NCBI Taxonomy" id="1349410"/>
    <lineage>
        <taxon>Viruses</taxon>
        <taxon>Pandoravirus</taxon>
    </lineage>
</organism>
<dbReference type="EMBL" id="KC977571">
    <property type="protein sequence ID" value="ATE82323.1"/>
    <property type="molecule type" value="Genomic_DNA"/>
</dbReference>
<feature type="region of interest" description="Disordered" evidence="1">
    <location>
        <begin position="60"/>
        <end position="100"/>
    </location>
</feature>
<protein>
    <submittedName>
        <fullName evidence="2">Uncharacterized protein</fullName>
    </submittedName>
</protein>
<gene>
    <name evidence="2" type="ORF">psal_cds_1423</name>
</gene>
<dbReference type="RefSeq" id="YP_009430162.1">
    <property type="nucleotide sequence ID" value="NC_022098.1"/>
</dbReference>
<evidence type="ECO:0000256" key="1">
    <source>
        <dbReference type="SAM" id="MobiDB-lite"/>
    </source>
</evidence>
<proteinExistence type="predicted"/>
<feature type="compositionally biased region" description="Basic residues" evidence="1">
    <location>
        <begin position="77"/>
        <end position="100"/>
    </location>
</feature>
<sequence>MVRVVRAALSPPLSFLLPRTLGPVDCAFSLLFFCFLSSFPPLPPKGRCLESVESITAACSDEGPDADHLASPPLPRPQRRRRRRQGRGQARGRRQRPRRW</sequence>
<keyword evidence="3" id="KW-1185">Reference proteome</keyword>
<name>A0A291ATV8_9VIRU</name>
<dbReference type="KEGG" id="vg:34568443"/>
<evidence type="ECO:0000313" key="3">
    <source>
        <dbReference type="Proteomes" id="UP000204584"/>
    </source>
</evidence>
<accession>A0A291ATV8</accession>
<dbReference type="GeneID" id="34568443"/>